<evidence type="ECO:0000313" key="2">
    <source>
        <dbReference type="EMBL" id="CAK0832091.1"/>
    </source>
</evidence>
<sequence length="193" mass="21463">MDVEARVLQPLAELQERFRERLAAGTDWGAGAEDELLAPFVLQRRVQVLCDFMSGRGFSGCEQRDESYYDARNSRMDQVLERRTGIPITLSLAYMQVGRAGGIELQGVAFPGHFLLGFGRGEGAGLLDAYSNRIVNEDEAALLLAGVFGRPVRIDPGWRSMPRLPNAAFLLRMVRNLQNVYERDGNFAQAAQV</sequence>
<reference evidence="2" key="1">
    <citation type="submission" date="2023-10" db="EMBL/GenBank/DDBJ databases">
        <authorList>
            <person name="Chen Y."/>
            <person name="Shah S."/>
            <person name="Dougan E. K."/>
            <person name="Thang M."/>
            <person name="Chan C."/>
        </authorList>
    </citation>
    <scope>NUCLEOTIDE SEQUENCE [LARGE SCALE GENOMIC DNA]</scope>
</reference>
<evidence type="ECO:0000313" key="3">
    <source>
        <dbReference type="Proteomes" id="UP001189429"/>
    </source>
</evidence>
<keyword evidence="3" id="KW-1185">Reference proteome</keyword>
<proteinExistence type="predicted"/>
<accession>A0ABN9SK59</accession>
<evidence type="ECO:0000259" key="1">
    <source>
        <dbReference type="Pfam" id="PF13369"/>
    </source>
</evidence>
<protein>
    <recommendedName>
        <fullName evidence="1">Protein SirB1 N-terminal domain-containing protein</fullName>
    </recommendedName>
</protein>
<dbReference type="PANTHER" id="PTHR31350">
    <property type="entry name" value="SI:DKEY-261L7.2"/>
    <property type="match status" value="1"/>
</dbReference>
<dbReference type="InterPro" id="IPR032698">
    <property type="entry name" value="SirB1_N"/>
</dbReference>
<feature type="non-terminal residue" evidence="2">
    <location>
        <position position="193"/>
    </location>
</feature>
<dbReference type="EMBL" id="CAUYUJ010011547">
    <property type="protein sequence ID" value="CAK0832091.1"/>
    <property type="molecule type" value="Genomic_DNA"/>
</dbReference>
<gene>
    <name evidence="2" type="ORF">PCOR1329_LOCUS30200</name>
</gene>
<feature type="domain" description="Protein SirB1 N-terminal" evidence="1">
    <location>
        <begin position="7"/>
        <end position="175"/>
    </location>
</feature>
<dbReference type="PANTHER" id="PTHR31350:SF21">
    <property type="entry name" value="F-BOX ONLY PROTEIN 21"/>
    <property type="match status" value="1"/>
</dbReference>
<comment type="caution">
    <text evidence="2">The sequence shown here is derived from an EMBL/GenBank/DDBJ whole genome shotgun (WGS) entry which is preliminary data.</text>
</comment>
<name>A0ABN9SK59_9DINO</name>
<dbReference type="Proteomes" id="UP001189429">
    <property type="component" value="Unassembled WGS sequence"/>
</dbReference>
<dbReference type="Pfam" id="PF13369">
    <property type="entry name" value="Transglut_core2"/>
    <property type="match status" value="1"/>
</dbReference>
<organism evidence="2 3">
    <name type="scientific">Prorocentrum cordatum</name>
    <dbReference type="NCBI Taxonomy" id="2364126"/>
    <lineage>
        <taxon>Eukaryota</taxon>
        <taxon>Sar</taxon>
        <taxon>Alveolata</taxon>
        <taxon>Dinophyceae</taxon>
        <taxon>Prorocentrales</taxon>
        <taxon>Prorocentraceae</taxon>
        <taxon>Prorocentrum</taxon>
    </lineage>
</organism>